<dbReference type="AlphaFoldDB" id="A0A7S1MB65"/>
<dbReference type="EMBL" id="HBGF01030555">
    <property type="protein sequence ID" value="CAD9126972.1"/>
    <property type="molecule type" value="Transcribed_RNA"/>
</dbReference>
<evidence type="ECO:0000313" key="3">
    <source>
        <dbReference type="EMBL" id="CAD9126972.1"/>
    </source>
</evidence>
<name>A0A7S1MB65_NEODS</name>
<dbReference type="SUPFAM" id="SSF52799">
    <property type="entry name" value="(Phosphotyrosine protein) phosphatases II"/>
    <property type="match status" value="1"/>
</dbReference>
<proteinExistence type="predicted"/>
<evidence type="ECO:0000256" key="1">
    <source>
        <dbReference type="SAM" id="MobiDB-lite"/>
    </source>
</evidence>
<sequence>MSSPRPCGSPSAAASLSRQEEHRLVELRARCEGSNGEPLTPAEQEEYLTLEKKHRQFEEQGLLNLKRGKADVPVEGADEPGVGTAIGSAFRSAASAGLFWGSLAATAAPGYFGRKMGLTNEFKHWNWITDTLVLGALPVVSKVGSSGNHLEQIRAQCEKRETQIGLVVSCLTKPEMEGFGVAFPRFANHRDWADQLGVFNAELLEITDMCADGADHAEIARVVERMKTIATDLRAATYVHCKAGKGRSWMVTMCYLTTQEGMTFDHAMALVKEKRHQVSPSPSQVRFARDFCTWYNGNRAARARYNAAHPAADQDNGGGSNGVSSPGMPLPLAQADAGLGSAPSRQDLDRMAGAKAAETEWDDSSTPLPS</sequence>
<dbReference type="PANTHER" id="PTHR46274:SF6">
    <property type="entry name" value="TYR_PHOSPHATASE_2 DOMAIN-CONTAINING PROTEIN"/>
    <property type="match status" value="1"/>
</dbReference>
<organism evidence="3">
    <name type="scientific">Neobodo designis</name>
    <name type="common">Flagellated protozoan</name>
    <name type="synonym">Bodo designis</name>
    <dbReference type="NCBI Taxonomy" id="312471"/>
    <lineage>
        <taxon>Eukaryota</taxon>
        <taxon>Discoba</taxon>
        <taxon>Euglenozoa</taxon>
        <taxon>Kinetoplastea</taxon>
        <taxon>Metakinetoplastina</taxon>
        <taxon>Neobodonida</taxon>
        <taxon>Neobodo</taxon>
    </lineage>
</organism>
<dbReference type="InterPro" id="IPR029021">
    <property type="entry name" value="Prot-tyrosine_phosphatase-like"/>
</dbReference>
<dbReference type="InterPro" id="IPR000340">
    <property type="entry name" value="Dual-sp_phosphatase_cat-dom"/>
</dbReference>
<protein>
    <recommendedName>
        <fullName evidence="2">Tyrosine specific protein phosphatases domain-containing protein</fullName>
    </recommendedName>
</protein>
<dbReference type="PANTHER" id="PTHR46274">
    <property type="entry name" value="PHOSPHATIDYLINOSITOL PHOSPHATASE"/>
    <property type="match status" value="1"/>
</dbReference>
<dbReference type="PROSITE" id="PS50056">
    <property type="entry name" value="TYR_PHOSPHATASE_2"/>
    <property type="match status" value="1"/>
</dbReference>
<feature type="region of interest" description="Disordered" evidence="1">
    <location>
        <begin position="310"/>
        <end position="370"/>
    </location>
</feature>
<feature type="domain" description="Tyrosine specific protein phosphatases" evidence="2">
    <location>
        <begin position="217"/>
        <end position="286"/>
    </location>
</feature>
<feature type="region of interest" description="Disordered" evidence="1">
    <location>
        <begin position="1"/>
        <end position="20"/>
    </location>
</feature>
<evidence type="ECO:0000259" key="2">
    <source>
        <dbReference type="PROSITE" id="PS50056"/>
    </source>
</evidence>
<dbReference type="InterPro" id="IPR000387">
    <property type="entry name" value="Tyr_Pase_dom"/>
</dbReference>
<dbReference type="Pfam" id="PF00782">
    <property type="entry name" value="DSPc"/>
    <property type="match status" value="1"/>
</dbReference>
<accession>A0A7S1MB65</accession>
<dbReference type="Gene3D" id="3.90.190.10">
    <property type="entry name" value="Protein tyrosine phosphatase superfamily"/>
    <property type="match status" value="1"/>
</dbReference>
<reference evidence="3" key="1">
    <citation type="submission" date="2021-01" db="EMBL/GenBank/DDBJ databases">
        <authorList>
            <person name="Corre E."/>
            <person name="Pelletier E."/>
            <person name="Niang G."/>
            <person name="Scheremetjew M."/>
            <person name="Finn R."/>
            <person name="Kale V."/>
            <person name="Holt S."/>
            <person name="Cochrane G."/>
            <person name="Meng A."/>
            <person name="Brown T."/>
            <person name="Cohen L."/>
        </authorList>
    </citation>
    <scope>NUCLEOTIDE SEQUENCE</scope>
    <source>
        <strain evidence="3">CCAP 1951/1</strain>
    </source>
</reference>
<gene>
    <name evidence="3" type="ORF">NDES1114_LOCUS20367</name>
</gene>